<sequence>MKQSGKTDEMGEDKLNITTKTKYHLRCIYSAAPTSTAVRLNSLREDGEGKIVANETSTHKDAKRKSQHQSLATSREDSRSYRSQTHICRDLFFIFSIKIMRI</sequence>
<feature type="region of interest" description="Disordered" evidence="1">
    <location>
        <begin position="49"/>
        <end position="82"/>
    </location>
</feature>
<evidence type="ECO:0000256" key="1">
    <source>
        <dbReference type="SAM" id="MobiDB-lite"/>
    </source>
</evidence>
<dbReference type="EMBL" id="JAWDGP010003139">
    <property type="protein sequence ID" value="KAK3777075.1"/>
    <property type="molecule type" value="Genomic_DNA"/>
</dbReference>
<gene>
    <name evidence="2" type="ORF">RRG08_008922</name>
</gene>
<name>A0AAE1DP46_9GAST</name>
<comment type="caution">
    <text evidence="2">The sequence shown here is derived from an EMBL/GenBank/DDBJ whole genome shotgun (WGS) entry which is preliminary data.</text>
</comment>
<evidence type="ECO:0000313" key="3">
    <source>
        <dbReference type="Proteomes" id="UP001283361"/>
    </source>
</evidence>
<dbReference type="AlphaFoldDB" id="A0AAE1DP46"/>
<protein>
    <submittedName>
        <fullName evidence="2">Uncharacterized protein</fullName>
    </submittedName>
</protein>
<proteinExistence type="predicted"/>
<keyword evidence="3" id="KW-1185">Reference proteome</keyword>
<dbReference type="Proteomes" id="UP001283361">
    <property type="component" value="Unassembled WGS sequence"/>
</dbReference>
<reference evidence="2" key="1">
    <citation type="journal article" date="2023" name="G3 (Bethesda)">
        <title>A reference genome for the long-term kleptoplast-retaining sea slug Elysia crispata morphotype clarki.</title>
        <authorList>
            <person name="Eastman K.E."/>
            <person name="Pendleton A.L."/>
            <person name="Shaikh M.A."/>
            <person name="Suttiyut T."/>
            <person name="Ogas R."/>
            <person name="Tomko P."/>
            <person name="Gavelis G."/>
            <person name="Widhalm J.R."/>
            <person name="Wisecaver J.H."/>
        </authorList>
    </citation>
    <scope>NUCLEOTIDE SEQUENCE</scope>
    <source>
        <strain evidence="2">ECLA1</strain>
    </source>
</reference>
<organism evidence="2 3">
    <name type="scientific">Elysia crispata</name>
    <name type="common">lettuce slug</name>
    <dbReference type="NCBI Taxonomy" id="231223"/>
    <lineage>
        <taxon>Eukaryota</taxon>
        <taxon>Metazoa</taxon>
        <taxon>Spiralia</taxon>
        <taxon>Lophotrochozoa</taxon>
        <taxon>Mollusca</taxon>
        <taxon>Gastropoda</taxon>
        <taxon>Heterobranchia</taxon>
        <taxon>Euthyneura</taxon>
        <taxon>Panpulmonata</taxon>
        <taxon>Sacoglossa</taxon>
        <taxon>Placobranchoidea</taxon>
        <taxon>Plakobranchidae</taxon>
        <taxon>Elysia</taxon>
    </lineage>
</organism>
<accession>A0AAE1DP46</accession>
<evidence type="ECO:0000313" key="2">
    <source>
        <dbReference type="EMBL" id="KAK3777075.1"/>
    </source>
</evidence>